<evidence type="ECO:0000256" key="1">
    <source>
        <dbReference type="ARBA" id="ARBA00004141"/>
    </source>
</evidence>
<proteinExistence type="inferred from homology"/>
<feature type="transmembrane region" description="Helical" evidence="6">
    <location>
        <begin position="27"/>
        <end position="49"/>
    </location>
</feature>
<evidence type="ECO:0000313" key="8">
    <source>
        <dbReference type="EMBL" id="KAF2265526.1"/>
    </source>
</evidence>
<gene>
    <name evidence="8" type="ORF">CC78DRAFT_532411</name>
</gene>
<dbReference type="Pfam" id="PF20684">
    <property type="entry name" value="Fung_rhodopsin"/>
    <property type="match status" value="1"/>
</dbReference>
<sequence length="392" mass="43749">MNYDEFSDSRKPDPALVPAPASEGAQLVARAFAGVSISLNVVVLGLFLARLYTRTFPIFRLGWDDYLISVAYCLTLTSTVLLLNAIPYVMGRPPESMTLADAERGLRLATIVEPVWAWSMAFIKLSIAAMLLRVEQGKNWRRFLWAMVIILIAVAIYNTVSNALKCVPYKANWDVLRLVKARCWSNDAIRANLITVCSFNIATDVVFALMPITFLRKVQRPLRERIVIGVLLGLGVLASVCSINKAIAAATFGRTNDGRKEGVQIGMWTGLEQQVGFIAACIPCLRSPFQKFLQYFGLMTTKPATYGAGYGQMHGSSAKRFNSARRSEAGYQMKSMRKGDTQSEENILVDEGDAKNGEIWRTTEVHMEERTLNDEDSVIQKPTMTHPSWMER</sequence>
<comment type="similarity">
    <text evidence="5">Belongs to the SAT4 family.</text>
</comment>
<dbReference type="EMBL" id="ML986605">
    <property type="protein sequence ID" value="KAF2265526.1"/>
    <property type="molecule type" value="Genomic_DNA"/>
</dbReference>
<dbReference type="InterPro" id="IPR049326">
    <property type="entry name" value="Rhodopsin_dom_fungi"/>
</dbReference>
<evidence type="ECO:0000256" key="5">
    <source>
        <dbReference type="ARBA" id="ARBA00038359"/>
    </source>
</evidence>
<evidence type="ECO:0000256" key="6">
    <source>
        <dbReference type="SAM" id="Phobius"/>
    </source>
</evidence>
<protein>
    <recommendedName>
        <fullName evidence="7">Rhodopsin domain-containing protein</fullName>
    </recommendedName>
</protein>
<feature type="transmembrane region" description="Helical" evidence="6">
    <location>
        <begin position="226"/>
        <end position="247"/>
    </location>
</feature>
<dbReference type="Proteomes" id="UP000800093">
    <property type="component" value="Unassembled WGS sequence"/>
</dbReference>
<feature type="transmembrane region" description="Helical" evidence="6">
    <location>
        <begin position="193"/>
        <end position="214"/>
    </location>
</feature>
<dbReference type="PANTHER" id="PTHR33048:SF129">
    <property type="entry name" value="INTEGRAL MEMBRANE PROTEIN-RELATED"/>
    <property type="match status" value="1"/>
</dbReference>
<comment type="caution">
    <text evidence="8">The sequence shown here is derived from an EMBL/GenBank/DDBJ whole genome shotgun (WGS) entry which is preliminary data.</text>
</comment>
<feature type="transmembrane region" description="Helical" evidence="6">
    <location>
        <begin position="144"/>
        <end position="164"/>
    </location>
</feature>
<organism evidence="8 9">
    <name type="scientific">Lojkania enalia</name>
    <dbReference type="NCBI Taxonomy" id="147567"/>
    <lineage>
        <taxon>Eukaryota</taxon>
        <taxon>Fungi</taxon>
        <taxon>Dikarya</taxon>
        <taxon>Ascomycota</taxon>
        <taxon>Pezizomycotina</taxon>
        <taxon>Dothideomycetes</taxon>
        <taxon>Pleosporomycetidae</taxon>
        <taxon>Pleosporales</taxon>
        <taxon>Pleosporales incertae sedis</taxon>
        <taxon>Lojkania</taxon>
    </lineage>
</organism>
<dbReference type="AlphaFoldDB" id="A0A9P4N8M2"/>
<feature type="transmembrane region" description="Helical" evidence="6">
    <location>
        <begin position="70"/>
        <end position="90"/>
    </location>
</feature>
<dbReference type="GO" id="GO:0016020">
    <property type="term" value="C:membrane"/>
    <property type="evidence" value="ECO:0007669"/>
    <property type="project" value="UniProtKB-SubCell"/>
</dbReference>
<name>A0A9P4N8M2_9PLEO</name>
<evidence type="ECO:0000259" key="7">
    <source>
        <dbReference type="Pfam" id="PF20684"/>
    </source>
</evidence>
<feature type="domain" description="Rhodopsin" evidence="7">
    <location>
        <begin position="49"/>
        <end position="291"/>
    </location>
</feature>
<keyword evidence="2 6" id="KW-0812">Transmembrane</keyword>
<evidence type="ECO:0000313" key="9">
    <source>
        <dbReference type="Proteomes" id="UP000800093"/>
    </source>
</evidence>
<dbReference type="InterPro" id="IPR052337">
    <property type="entry name" value="SAT4-like"/>
</dbReference>
<reference evidence="9" key="1">
    <citation type="journal article" date="2020" name="Stud. Mycol.">
        <title>101 Dothideomycetes genomes: A test case for predicting lifestyles and emergence of pathogens.</title>
        <authorList>
            <person name="Haridas S."/>
            <person name="Albert R."/>
            <person name="Binder M."/>
            <person name="Bloem J."/>
            <person name="LaButti K."/>
            <person name="Salamov A."/>
            <person name="Andreopoulos B."/>
            <person name="Baker S."/>
            <person name="Barry K."/>
            <person name="Bills G."/>
            <person name="Bluhm B."/>
            <person name="Cannon C."/>
            <person name="Castanera R."/>
            <person name="Culley D."/>
            <person name="Daum C."/>
            <person name="Ezra D."/>
            <person name="Gonzalez J."/>
            <person name="Henrissat B."/>
            <person name="Kuo A."/>
            <person name="Liang C."/>
            <person name="Lipzen A."/>
            <person name="Lutzoni F."/>
            <person name="Magnuson J."/>
            <person name="Mondo S."/>
            <person name="Nolan M."/>
            <person name="Ohm R."/>
            <person name="Pangilinan J."/>
            <person name="Park H.-J."/>
            <person name="Ramirez L."/>
            <person name="Alfaro M."/>
            <person name="Sun H."/>
            <person name="Tritt A."/>
            <person name="Yoshinaga Y."/>
            <person name="Zwiers L.-H."/>
            <person name="Turgeon B."/>
            <person name="Goodwin S."/>
            <person name="Spatafora J."/>
            <person name="Crous P."/>
            <person name="Grigoriev I."/>
        </authorList>
    </citation>
    <scope>NUCLEOTIDE SEQUENCE [LARGE SCALE GENOMIC DNA]</scope>
    <source>
        <strain evidence="9">CBS 304.66</strain>
    </source>
</reference>
<keyword evidence="3 6" id="KW-1133">Transmembrane helix</keyword>
<evidence type="ECO:0000256" key="4">
    <source>
        <dbReference type="ARBA" id="ARBA00023136"/>
    </source>
</evidence>
<evidence type="ECO:0000256" key="3">
    <source>
        <dbReference type="ARBA" id="ARBA00022989"/>
    </source>
</evidence>
<feature type="transmembrane region" description="Helical" evidence="6">
    <location>
        <begin position="115"/>
        <end position="132"/>
    </location>
</feature>
<evidence type="ECO:0000256" key="2">
    <source>
        <dbReference type="ARBA" id="ARBA00022692"/>
    </source>
</evidence>
<keyword evidence="4 6" id="KW-0472">Membrane</keyword>
<keyword evidence="9" id="KW-1185">Reference proteome</keyword>
<comment type="subcellular location">
    <subcellularLocation>
        <location evidence="1">Membrane</location>
        <topology evidence="1">Multi-pass membrane protein</topology>
    </subcellularLocation>
</comment>
<dbReference type="PANTHER" id="PTHR33048">
    <property type="entry name" value="PTH11-LIKE INTEGRAL MEMBRANE PROTEIN (AFU_ORTHOLOGUE AFUA_5G11245)"/>
    <property type="match status" value="1"/>
</dbReference>
<dbReference type="OrthoDB" id="5022096at2759"/>
<accession>A0A9P4N8M2</accession>